<name>A0ABS3YY66_9BACT</name>
<gene>
    <name evidence="2" type="ORF">J7I42_21435</name>
</gene>
<evidence type="ECO:0000313" key="3">
    <source>
        <dbReference type="Proteomes" id="UP000677244"/>
    </source>
</evidence>
<keyword evidence="3" id="KW-1185">Reference proteome</keyword>
<evidence type="ECO:0000259" key="1">
    <source>
        <dbReference type="Pfam" id="PF11396"/>
    </source>
</evidence>
<dbReference type="Gene3D" id="3.10.450.360">
    <property type="match status" value="1"/>
</dbReference>
<dbReference type="InterPro" id="IPR021533">
    <property type="entry name" value="PepSY-like"/>
</dbReference>
<reference evidence="2 3" key="1">
    <citation type="submission" date="2021-03" db="EMBL/GenBank/DDBJ databases">
        <title>Assistant Professor.</title>
        <authorList>
            <person name="Huq M.A."/>
        </authorList>
    </citation>
    <scope>NUCLEOTIDE SEQUENCE [LARGE SCALE GENOMIC DNA]</scope>
    <source>
        <strain evidence="2 3">MAH-29</strain>
    </source>
</reference>
<dbReference type="RefSeq" id="WP_209140921.1">
    <property type="nucleotide sequence ID" value="NZ_JAGHKO010000005.1"/>
</dbReference>
<dbReference type="Proteomes" id="UP000677244">
    <property type="component" value="Unassembled WGS sequence"/>
</dbReference>
<protein>
    <submittedName>
        <fullName evidence="2">PepSY-like domain-containing protein</fullName>
    </submittedName>
</protein>
<dbReference type="EMBL" id="JAGHKO010000005">
    <property type="protein sequence ID" value="MBO9202867.1"/>
    <property type="molecule type" value="Genomic_DNA"/>
</dbReference>
<dbReference type="SUPFAM" id="SSF160574">
    <property type="entry name" value="BT0923-like"/>
    <property type="match status" value="1"/>
</dbReference>
<sequence>MKKYFLVSGILLITATSFCQEKKERVEIPSAAEVAFKKSYPAATKTKWSKEGSDFEVNFINGKNEMAAVYSSNGELKETEIEIEPTALPAGVTTYVKEHYKTTIKEAAKITKANGEINYEAEVNKKDLLFDKNGKFIKEQKD</sequence>
<organism evidence="2 3">
    <name type="scientific">Niastella soli</name>
    <dbReference type="NCBI Taxonomy" id="2821487"/>
    <lineage>
        <taxon>Bacteria</taxon>
        <taxon>Pseudomonadati</taxon>
        <taxon>Bacteroidota</taxon>
        <taxon>Chitinophagia</taxon>
        <taxon>Chitinophagales</taxon>
        <taxon>Chitinophagaceae</taxon>
        <taxon>Niastella</taxon>
    </lineage>
</organism>
<evidence type="ECO:0000313" key="2">
    <source>
        <dbReference type="EMBL" id="MBO9202867.1"/>
    </source>
</evidence>
<accession>A0ABS3YY66</accession>
<comment type="caution">
    <text evidence="2">The sequence shown here is derived from an EMBL/GenBank/DDBJ whole genome shotgun (WGS) entry which is preliminary data.</text>
</comment>
<proteinExistence type="predicted"/>
<dbReference type="Pfam" id="PF11396">
    <property type="entry name" value="PepSY_like"/>
    <property type="match status" value="1"/>
</dbReference>
<feature type="domain" description="Putative beta-lactamase-inhibitor-like PepSY-like" evidence="1">
    <location>
        <begin position="55"/>
        <end position="138"/>
    </location>
</feature>